<dbReference type="GO" id="GO:0005737">
    <property type="term" value="C:cytoplasm"/>
    <property type="evidence" value="ECO:0007669"/>
    <property type="project" value="TreeGrafter"/>
</dbReference>
<keyword evidence="7 10" id="KW-0408">Iron</keyword>
<dbReference type="GO" id="GO:0005506">
    <property type="term" value="F:iron ion binding"/>
    <property type="evidence" value="ECO:0007669"/>
    <property type="project" value="InterPro"/>
</dbReference>
<evidence type="ECO:0000313" key="13">
    <source>
        <dbReference type="RefSeq" id="XP_034281354.1"/>
    </source>
</evidence>
<evidence type="ECO:0000256" key="5">
    <source>
        <dbReference type="ARBA" id="ARBA00022723"/>
    </source>
</evidence>
<dbReference type="InterPro" id="IPR036396">
    <property type="entry name" value="Cyt_P450_sf"/>
</dbReference>
<keyword evidence="5 10" id="KW-0479">Metal-binding</keyword>
<evidence type="ECO:0000256" key="9">
    <source>
        <dbReference type="ARBA" id="ARBA00023136"/>
    </source>
</evidence>
<dbReference type="InterPro" id="IPR050182">
    <property type="entry name" value="Cytochrome_P450_fam2"/>
</dbReference>
<comment type="cofactor">
    <cofactor evidence="1 10">
        <name>heme</name>
        <dbReference type="ChEBI" id="CHEBI:30413"/>
    </cofactor>
</comment>
<name>A0A6P9CES2_PANGU</name>
<dbReference type="PRINTS" id="PR00385">
    <property type="entry name" value="P450"/>
</dbReference>
<dbReference type="RefSeq" id="XP_034281354.1">
    <property type="nucleotide sequence ID" value="XM_034425463.1"/>
</dbReference>
<evidence type="ECO:0000256" key="4">
    <source>
        <dbReference type="ARBA" id="ARBA00022617"/>
    </source>
</evidence>
<dbReference type="InterPro" id="IPR001128">
    <property type="entry name" value="Cyt_P450"/>
</dbReference>
<proteinExistence type="inferred from homology"/>
<dbReference type="GO" id="GO:0006082">
    <property type="term" value="P:organic acid metabolic process"/>
    <property type="evidence" value="ECO:0007669"/>
    <property type="project" value="TreeGrafter"/>
</dbReference>
<dbReference type="AlphaFoldDB" id="A0A6P9CES2"/>
<dbReference type="PROSITE" id="PS00086">
    <property type="entry name" value="CYTOCHROME_P450"/>
    <property type="match status" value="1"/>
</dbReference>
<keyword evidence="4 10" id="KW-0349">Heme</keyword>
<dbReference type="OrthoDB" id="3934656at2759"/>
<keyword evidence="8 11" id="KW-0503">Monooxygenase</keyword>
<dbReference type="Gene3D" id="1.10.630.10">
    <property type="entry name" value="Cytochrome P450"/>
    <property type="match status" value="1"/>
</dbReference>
<evidence type="ECO:0000256" key="2">
    <source>
        <dbReference type="ARBA" id="ARBA00004370"/>
    </source>
</evidence>
<dbReference type="GO" id="GO:0016020">
    <property type="term" value="C:membrane"/>
    <property type="evidence" value="ECO:0007669"/>
    <property type="project" value="UniProtKB-SubCell"/>
</dbReference>
<keyword evidence="6 11" id="KW-0560">Oxidoreductase</keyword>
<evidence type="ECO:0000256" key="3">
    <source>
        <dbReference type="ARBA" id="ARBA00010617"/>
    </source>
</evidence>
<dbReference type="SUPFAM" id="SSF48264">
    <property type="entry name" value="Cytochrome P450"/>
    <property type="match status" value="1"/>
</dbReference>
<sequence length="446" mass="51046">MLTSLVTSFQLTKTYGPVFSLYLGGIPAVFIHGFPLAKEALVTKGIEFAGRASFPIMDFLTRKKGLLTLRYGEAWKEQRRFSLLLLRNFGVGRKSMEEKILEEATCLIQVFTKNMNVPFDPFGFLDAAVANIMSTILFGKHFEYDNGFLKTLLDMIHQNSRIIAGPWALLYNEVPFVRSLPLPHQKLLTLTKKMDTIFQQEIEEHKATLTVGEPRDFTDAYLEEMQKPERKGSSFEEEQLLILLSNLFVAGTETMASTLQWTLLYLMAFPEIQEKCWKEIDMVVGNKAIVKYEDRKKLPYTNAVIHEIQRVSNVAPLGIPHASITDVQFFRYKIPKDTMVFVNIQSAHRDESQWKFPHEFNPSNFLNEEGEFVKPEAFLAFSAGPRVCLGENLARMELFLIFTSILRNFQLLWPDKSQAPDFTPHFGVTQSPSCFKVLLKCRQPSG</sequence>
<dbReference type="GeneID" id="117670379"/>
<dbReference type="Pfam" id="PF00067">
    <property type="entry name" value="p450"/>
    <property type="match status" value="1"/>
</dbReference>
<reference evidence="13" key="1">
    <citation type="submission" date="2025-08" db="UniProtKB">
        <authorList>
            <consortium name="RefSeq"/>
        </authorList>
    </citation>
    <scope>IDENTIFICATION</scope>
    <source>
        <tissue evidence="13">Blood</tissue>
    </source>
</reference>
<dbReference type="InParanoid" id="A0A6P9CES2"/>
<dbReference type="GO" id="GO:0006805">
    <property type="term" value="P:xenobiotic metabolic process"/>
    <property type="evidence" value="ECO:0007669"/>
    <property type="project" value="TreeGrafter"/>
</dbReference>
<gene>
    <name evidence="13" type="primary">LOC117670379</name>
</gene>
<dbReference type="PRINTS" id="PR00463">
    <property type="entry name" value="EP450I"/>
</dbReference>
<dbReference type="FunFam" id="1.10.630.10:FF:000004">
    <property type="entry name" value="cytochrome P450 2D15 isoform X1"/>
    <property type="match status" value="1"/>
</dbReference>
<dbReference type="GO" id="GO:0020037">
    <property type="term" value="F:heme binding"/>
    <property type="evidence" value="ECO:0007669"/>
    <property type="project" value="InterPro"/>
</dbReference>
<evidence type="ECO:0000256" key="6">
    <source>
        <dbReference type="ARBA" id="ARBA00023002"/>
    </source>
</evidence>
<dbReference type="GO" id="GO:0016712">
    <property type="term" value="F:oxidoreductase activity, acting on paired donors, with incorporation or reduction of molecular oxygen, reduced flavin or flavoprotein as one donor, and incorporation of one atom of oxygen"/>
    <property type="evidence" value="ECO:0007669"/>
    <property type="project" value="TreeGrafter"/>
</dbReference>
<dbReference type="KEGG" id="pgut:117670379"/>
<protein>
    <submittedName>
        <fullName evidence="13">Cytochrome P450 2F2-like</fullName>
    </submittedName>
</protein>
<dbReference type="InterPro" id="IPR002401">
    <property type="entry name" value="Cyt_P450_E_grp-I"/>
</dbReference>
<evidence type="ECO:0000313" key="12">
    <source>
        <dbReference type="Proteomes" id="UP001652622"/>
    </source>
</evidence>
<evidence type="ECO:0000256" key="1">
    <source>
        <dbReference type="ARBA" id="ARBA00001971"/>
    </source>
</evidence>
<evidence type="ECO:0000256" key="11">
    <source>
        <dbReference type="RuleBase" id="RU000461"/>
    </source>
</evidence>
<dbReference type="InterPro" id="IPR017972">
    <property type="entry name" value="Cyt_P450_CS"/>
</dbReference>
<organism evidence="12 13">
    <name type="scientific">Pantherophis guttatus</name>
    <name type="common">Corn snake</name>
    <name type="synonym">Elaphe guttata</name>
    <dbReference type="NCBI Taxonomy" id="94885"/>
    <lineage>
        <taxon>Eukaryota</taxon>
        <taxon>Metazoa</taxon>
        <taxon>Chordata</taxon>
        <taxon>Craniata</taxon>
        <taxon>Vertebrata</taxon>
        <taxon>Euteleostomi</taxon>
        <taxon>Lepidosauria</taxon>
        <taxon>Squamata</taxon>
        <taxon>Bifurcata</taxon>
        <taxon>Unidentata</taxon>
        <taxon>Episquamata</taxon>
        <taxon>Toxicofera</taxon>
        <taxon>Serpentes</taxon>
        <taxon>Colubroidea</taxon>
        <taxon>Colubridae</taxon>
        <taxon>Colubrinae</taxon>
        <taxon>Pantherophis</taxon>
    </lineage>
</organism>
<dbReference type="PANTHER" id="PTHR24300:SF327">
    <property type="entry name" value="CYTOCHROME P450 2F2-RELATED"/>
    <property type="match status" value="1"/>
</dbReference>
<keyword evidence="9" id="KW-0472">Membrane</keyword>
<evidence type="ECO:0000256" key="7">
    <source>
        <dbReference type="ARBA" id="ARBA00023004"/>
    </source>
</evidence>
<dbReference type="Proteomes" id="UP001652622">
    <property type="component" value="Unplaced"/>
</dbReference>
<dbReference type="OMA" id="FTDLFCA"/>
<dbReference type="PANTHER" id="PTHR24300">
    <property type="entry name" value="CYTOCHROME P450 508A4-RELATED"/>
    <property type="match status" value="1"/>
</dbReference>
<evidence type="ECO:0000256" key="8">
    <source>
        <dbReference type="ARBA" id="ARBA00023033"/>
    </source>
</evidence>
<keyword evidence="12" id="KW-1185">Reference proteome</keyword>
<comment type="similarity">
    <text evidence="3 11">Belongs to the cytochrome P450 family.</text>
</comment>
<evidence type="ECO:0000256" key="10">
    <source>
        <dbReference type="PIRSR" id="PIRSR602401-1"/>
    </source>
</evidence>
<comment type="subcellular location">
    <subcellularLocation>
        <location evidence="2">Membrane</location>
    </subcellularLocation>
</comment>
<accession>A0A6P9CES2</accession>
<feature type="binding site" description="axial binding residue" evidence="10">
    <location>
        <position position="388"/>
    </location>
    <ligand>
        <name>heme</name>
        <dbReference type="ChEBI" id="CHEBI:30413"/>
    </ligand>
    <ligandPart>
        <name>Fe</name>
        <dbReference type="ChEBI" id="CHEBI:18248"/>
    </ligandPart>
</feature>